<comment type="caution">
    <text evidence="1">The sequence shown here is derived from an EMBL/GenBank/DDBJ whole genome shotgun (WGS) entry which is preliminary data.</text>
</comment>
<accession>A0A427YAJ2</accession>
<evidence type="ECO:0000313" key="1">
    <source>
        <dbReference type="EMBL" id="RSH88098.1"/>
    </source>
</evidence>
<protein>
    <submittedName>
        <fullName evidence="1">Uncharacterized protein</fullName>
    </submittedName>
</protein>
<name>A0A427YAJ2_9TREE</name>
<dbReference type="STRING" id="105984.A0A427YAJ2"/>
<reference evidence="1 2" key="1">
    <citation type="submission" date="2018-11" db="EMBL/GenBank/DDBJ databases">
        <title>Genome sequence of Apiotrichum porosum DSM 27194.</title>
        <authorList>
            <person name="Aliyu H."/>
            <person name="Gorte O."/>
            <person name="Ochsenreither K."/>
        </authorList>
    </citation>
    <scope>NUCLEOTIDE SEQUENCE [LARGE SCALE GENOMIC DNA]</scope>
    <source>
        <strain evidence="1 2">DSM 27194</strain>
    </source>
</reference>
<gene>
    <name evidence="1" type="ORF">EHS24_000625</name>
</gene>
<proteinExistence type="predicted"/>
<dbReference type="Proteomes" id="UP000279236">
    <property type="component" value="Unassembled WGS sequence"/>
</dbReference>
<sequence length="434" mass="47859">MMGLQRMVLVNCAGQQYMLEWPPSFEKCITAVYEKLHIPQSTHWVHISVPIAEAGALMAYYPFAPTQGTIGIVDDSTYHLACSGKMLIQLVVTVVPKDGGKAMIAAAAAGGGAAASAVAPPKPAEPKIVAAKQNLSCDTIAGKTLAVEAKISGELGKGPPAGEYLGFMTIEPSTLSQKFKGWQLPENQIFTHWTVADKNTARVIFRPRSARPQIEVYSAEDRSLEVSVQVKGWQILQAYPTAPLKGSALKWFLRVKPSGVVVDLLTGMEAGGLYYEMIPSPVKDKPKDPKPTDPLIPAYPDVSPKTAHVLPLALFLPHMESVLKEVGLPPEARSQMISSWLPSLGKAKHVAYRILSRDQIEPSVSITMLPKPQVHIRVYVLYRIIPDSEMKDWKERTVDRADIGLDWRYHVGYSNQMRDERLFRVVEYGSLEVH</sequence>
<dbReference type="OrthoDB" id="428577at2759"/>
<keyword evidence="2" id="KW-1185">Reference proteome</keyword>
<dbReference type="EMBL" id="RSCE01000001">
    <property type="protein sequence ID" value="RSH88098.1"/>
    <property type="molecule type" value="Genomic_DNA"/>
</dbReference>
<organism evidence="1 2">
    <name type="scientific">Apiotrichum porosum</name>
    <dbReference type="NCBI Taxonomy" id="105984"/>
    <lineage>
        <taxon>Eukaryota</taxon>
        <taxon>Fungi</taxon>
        <taxon>Dikarya</taxon>
        <taxon>Basidiomycota</taxon>
        <taxon>Agaricomycotina</taxon>
        <taxon>Tremellomycetes</taxon>
        <taxon>Trichosporonales</taxon>
        <taxon>Trichosporonaceae</taxon>
        <taxon>Apiotrichum</taxon>
    </lineage>
</organism>
<dbReference type="RefSeq" id="XP_028480306.1">
    <property type="nucleotide sequence ID" value="XM_028616449.1"/>
</dbReference>
<evidence type="ECO:0000313" key="2">
    <source>
        <dbReference type="Proteomes" id="UP000279236"/>
    </source>
</evidence>
<dbReference type="GeneID" id="39585168"/>
<dbReference type="AlphaFoldDB" id="A0A427YAJ2"/>